<comment type="caution">
    <text evidence="1">The sequence shown here is derived from an EMBL/GenBank/DDBJ whole genome shotgun (WGS) entry which is preliminary data.</text>
</comment>
<sequence>MGGRYHHYNKGELFQEETKNQYIYQSNEGGARLELIHQ</sequence>
<gene>
    <name evidence="1" type="ORF">BACCIP111895_01394</name>
</gene>
<evidence type="ECO:0000313" key="1">
    <source>
        <dbReference type="EMBL" id="CAH2714233.1"/>
    </source>
</evidence>
<organism evidence="1 2">
    <name type="scientific">Neobacillus rhizosphaerae</name>
    <dbReference type="NCBI Taxonomy" id="2880965"/>
    <lineage>
        <taxon>Bacteria</taxon>
        <taxon>Bacillati</taxon>
        <taxon>Bacillota</taxon>
        <taxon>Bacilli</taxon>
        <taxon>Bacillales</taxon>
        <taxon>Bacillaceae</taxon>
        <taxon>Neobacillus</taxon>
    </lineage>
</organism>
<dbReference type="Proteomes" id="UP000838308">
    <property type="component" value="Unassembled WGS sequence"/>
</dbReference>
<proteinExistence type="predicted"/>
<accession>A0ABM9ENN8</accession>
<evidence type="ECO:0000313" key="2">
    <source>
        <dbReference type="Proteomes" id="UP000838308"/>
    </source>
</evidence>
<protein>
    <submittedName>
        <fullName evidence="1">Uncharacterized protein</fullName>
    </submittedName>
</protein>
<keyword evidence="2" id="KW-1185">Reference proteome</keyword>
<dbReference type="EMBL" id="CALBWS010000006">
    <property type="protein sequence ID" value="CAH2714233.1"/>
    <property type="molecule type" value="Genomic_DNA"/>
</dbReference>
<reference evidence="1" key="1">
    <citation type="submission" date="2022-04" db="EMBL/GenBank/DDBJ databases">
        <authorList>
            <person name="Criscuolo A."/>
        </authorList>
    </citation>
    <scope>NUCLEOTIDE SEQUENCE</scope>
    <source>
        <strain evidence="1">CIP111895</strain>
    </source>
</reference>
<name>A0ABM9ENN8_9BACI</name>